<dbReference type="InterPro" id="IPR010129">
    <property type="entry name" value="T1SS_HlyD"/>
</dbReference>
<keyword evidence="5 9" id="KW-0997">Cell inner membrane</keyword>
<evidence type="ECO:0000256" key="4">
    <source>
        <dbReference type="ARBA" id="ARBA00022475"/>
    </source>
</evidence>
<evidence type="ECO:0000259" key="13">
    <source>
        <dbReference type="Pfam" id="PF26002"/>
    </source>
</evidence>
<dbReference type="InterPro" id="IPR050739">
    <property type="entry name" value="MFP"/>
</dbReference>
<evidence type="ECO:0000256" key="1">
    <source>
        <dbReference type="ARBA" id="ARBA00004377"/>
    </source>
</evidence>
<keyword evidence="6" id="KW-0812">Transmembrane</keyword>
<evidence type="ECO:0000259" key="12">
    <source>
        <dbReference type="Pfam" id="PF25994"/>
    </source>
</evidence>
<keyword evidence="4 9" id="KW-1003">Cell membrane</keyword>
<dbReference type="EMBL" id="STGT01000014">
    <property type="protein sequence ID" value="THV09371.1"/>
    <property type="molecule type" value="Genomic_DNA"/>
</dbReference>
<evidence type="ECO:0000256" key="7">
    <source>
        <dbReference type="ARBA" id="ARBA00022989"/>
    </source>
</evidence>
<evidence type="ECO:0000256" key="3">
    <source>
        <dbReference type="ARBA" id="ARBA00022448"/>
    </source>
</evidence>
<keyword evidence="3 9" id="KW-0813">Transport</keyword>
<evidence type="ECO:0000256" key="9">
    <source>
        <dbReference type="RuleBase" id="RU365093"/>
    </source>
</evidence>
<keyword evidence="7" id="KW-1133">Transmembrane helix</keyword>
<accession>A0ABY2QM23</accession>
<feature type="domain" description="AprE-like long alpha-helical hairpin" evidence="12">
    <location>
        <begin position="109"/>
        <end position="289"/>
    </location>
</feature>
<evidence type="ECO:0000256" key="11">
    <source>
        <dbReference type="SAM" id="MobiDB-lite"/>
    </source>
</evidence>
<evidence type="ECO:0000256" key="5">
    <source>
        <dbReference type="ARBA" id="ARBA00022519"/>
    </source>
</evidence>
<dbReference type="Pfam" id="PF25994">
    <property type="entry name" value="HH_AprE"/>
    <property type="match status" value="1"/>
</dbReference>
<dbReference type="Proteomes" id="UP000309667">
    <property type="component" value="Unassembled WGS sequence"/>
</dbReference>
<protein>
    <recommendedName>
        <fullName evidence="9">Membrane fusion protein (MFP) family protein</fullName>
    </recommendedName>
</protein>
<sequence length="444" mass="48677">MGDKHMTQRPGTQRPDDTDTNVSLSGKGLKGRMLAATALGVLLTAGIGGWAAQAKLAGAVISQGELVVTGETKQVQHVDGGTIVAIPVKIGSAVKKGEVVLRLDDTQVRIELGIIQSQLAQLEAMRSRLLAERDGADVLVFDGLELSPDITREERKLFDENREMRANQRQQIEMQISQLRNQIDGLKEQEKANLSENTLIAEEFAMQEGLVQKGLAKASELRGLRRQMVRIDGTIGDLVARVAEAEGQISELNVRLMSVDQTSRTELQKELVSTEARLTELEQRALQLTHRLERTVVKAPESGTVYDLQAHTIGGVVAPGQVIMAIVPEDSQLDVHVKVAPTDIDRITVGQTARMRFTAFNRQTTPEIIGEVDVIPAATVVDKATNLPFYKTSVTFSPDDLGELATKLTPGMPVEVYIETEERTVISFLAKPFTDQITRAFREE</sequence>
<proteinExistence type="inferred from homology"/>
<dbReference type="Gene3D" id="2.40.50.100">
    <property type="match status" value="1"/>
</dbReference>
<gene>
    <name evidence="14" type="ORF">E9677_25065</name>
</gene>
<dbReference type="InterPro" id="IPR058982">
    <property type="entry name" value="Beta-barrel_AprE"/>
</dbReference>
<comment type="subcellular location">
    <subcellularLocation>
        <location evidence="1 9">Cell inner membrane</location>
        <topology evidence="1 9">Single-pass membrane protein</topology>
    </subcellularLocation>
</comment>
<evidence type="ECO:0000256" key="2">
    <source>
        <dbReference type="ARBA" id="ARBA00009477"/>
    </source>
</evidence>
<dbReference type="PRINTS" id="PR01490">
    <property type="entry name" value="RTXTOXIND"/>
</dbReference>
<evidence type="ECO:0000256" key="10">
    <source>
        <dbReference type="SAM" id="Coils"/>
    </source>
</evidence>
<dbReference type="PANTHER" id="PTHR30386">
    <property type="entry name" value="MEMBRANE FUSION SUBUNIT OF EMRAB-TOLC MULTIDRUG EFFLUX PUMP"/>
    <property type="match status" value="1"/>
</dbReference>
<keyword evidence="8" id="KW-0472">Membrane</keyword>
<dbReference type="Gene3D" id="2.40.30.170">
    <property type="match status" value="1"/>
</dbReference>
<name>A0ABY2QM23_9HYPH</name>
<feature type="region of interest" description="Disordered" evidence="11">
    <location>
        <begin position="1"/>
        <end position="25"/>
    </location>
</feature>
<comment type="caution">
    <text evidence="14">The sequence shown here is derived from an EMBL/GenBank/DDBJ whole genome shotgun (WGS) entry which is preliminary data.</text>
</comment>
<dbReference type="Gene3D" id="1.20.5.340">
    <property type="match status" value="1"/>
</dbReference>
<feature type="coiled-coil region" evidence="10">
    <location>
        <begin position="235"/>
        <end position="298"/>
    </location>
</feature>
<dbReference type="NCBIfam" id="TIGR01843">
    <property type="entry name" value="type_I_hlyD"/>
    <property type="match status" value="1"/>
</dbReference>
<dbReference type="InterPro" id="IPR058781">
    <property type="entry name" value="HH_AprE-like"/>
</dbReference>
<feature type="domain" description="AprE-like beta-barrel" evidence="13">
    <location>
        <begin position="335"/>
        <end position="421"/>
    </location>
</feature>
<organism evidence="14 15">
    <name type="scientific">Rhizobium rhizophilum</name>
    <dbReference type="NCBI Taxonomy" id="1850373"/>
    <lineage>
        <taxon>Bacteria</taxon>
        <taxon>Pseudomonadati</taxon>
        <taxon>Pseudomonadota</taxon>
        <taxon>Alphaproteobacteria</taxon>
        <taxon>Hyphomicrobiales</taxon>
        <taxon>Rhizobiaceae</taxon>
        <taxon>Rhizobium/Agrobacterium group</taxon>
        <taxon>Rhizobium</taxon>
    </lineage>
</organism>
<keyword evidence="15" id="KW-1185">Reference proteome</keyword>
<evidence type="ECO:0000313" key="14">
    <source>
        <dbReference type="EMBL" id="THV09371.1"/>
    </source>
</evidence>
<keyword evidence="10" id="KW-0175">Coiled coil</keyword>
<evidence type="ECO:0000256" key="8">
    <source>
        <dbReference type="ARBA" id="ARBA00023136"/>
    </source>
</evidence>
<evidence type="ECO:0000313" key="15">
    <source>
        <dbReference type="Proteomes" id="UP000309667"/>
    </source>
</evidence>
<comment type="similarity">
    <text evidence="2 9">Belongs to the membrane fusion protein (MFP) (TC 8.A.1) family.</text>
</comment>
<dbReference type="Pfam" id="PF26002">
    <property type="entry name" value="Beta-barrel_AprE"/>
    <property type="match status" value="1"/>
</dbReference>
<dbReference type="PANTHER" id="PTHR30386:SF17">
    <property type="entry name" value="ALKALINE PROTEASE SECRETION PROTEIN APRE"/>
    <property type="match status" value="1"/>
</dbReference>
<reference evidence="14 15" key="1">
    <citation type="submission" date="2019-04" db="EMBL/GenBank/DDBJ databases">
        <title>Genome sequence of strain 7209-2.</title>
        <authorList>
            <person name="Gao J."/>
            <person name="Sun J."/>
        </authorList>
    </citation>
    <scope>NUCLEOTIDE SEQUENCE [LARGE SCALE GENOMIC DNA]</scope>
    <source>
        <strain evidence="14 15">7209-2</strain>
    </source>
</reference>
<evidence type="ECO:0000256" key="6">
    <source>
        <dbReference type="ARBA" id="ARBA00022692"/>
    </source>
</evidence>
<feature type="coiled-coil region" evidence="10">
    <location>
        <begin position="169"/>
        <end position="196"/>
    </location>
</feature>